<dbReference type="Pfam" id="PF02747">
    <property type="entry name" value="PCNA_C"/>
    <property type="match status" value="1"/>
</dbReference>
<dbReference type="InterPro" id="IPR046938">
    <property type="entry name" value="DNA_clamp_sf"/>
</dbReference>
<dbReference type="InterPro" id="IPR022649">
    <property type="entry name" value="Pr_cel_nuc_antig_C"/>
</dbReference>
<gene>
    <name evidence="11" type="ORF">AGERDE_LOCUS10334</name>
</gene>
<dbReference type="GO" id="GO:0030337">
    <property type="term" value="F:DNA polymerase processivity factor activity"/>
    <property type="evidence" value="ECO:0007669"/>
    <property type="project" value="InterPro"/>
</dbReference>
<dbReference type="InterPro" id="IPR000730">
    <property type="entry name" value="Pr_cel_nuc_antig"/>
</dbReference>
<dbReference type="GO" id="GO:0043626">
    <property type="term" value="C:PCNA complex"/>
    <property type="evidence" value="ECO:0007669"/>
    <property type="project" value="UniProtKB-ARBA"/>
</dbReference>
<comment type="caution">
    <text evidence="11">The sequence shown here is derived from an EMBL/GenBank/DDBJ whole genome shotgun (WGS) entry which is preliminary data.</text>
</comment>
<dbReference type="GO" id="GO:0006298">
    <property type="term" value="P:mismatch repair"/>
    <property type="evidence" value="ECO:0007669"/>
    <property type="project" value="TreeGrafter"/>
</dbReference>
<dbReference type="GO" id="GO:0019985">
    <property type="term" value="P:translesion synthesis"/>
    <property type="evidence" value="ECO:0007669"/>
    <property type="project" value="TreeGrafter"/>
</dbReference>
<dbReference type="CDD" id="cd00577">
    <property type="entry name" value="PCNA"/>
    <property type="match status" value="1"/>
</dbReference>
<evidence type="ECO:0000256" key="7">
    <source>
        <dbReference type="RuleBase" id="RU000641"/>
    </source>
</evidence>
<feature type="domain" description="Proliferating cell nuclear antigen PCNA C-terminal" evidence="10">
    <location>
        <begin position="141"/>
        <end position="236"/>
    </location>
</feature>
<proteinExistence type="inferred from homology"/>
<organism evidence="11 12">
    <name type="scientific">Ambispora gerdemannii</name>
    <dbReference type="NCBI Taxonomy" id="144530"/>
    <lineage>
        <taxon>Eukaryota</taxon>
        <taxon>Fungi</taxon>
        <taxon>Fungi incertae sedis</taxon>
        <taxon>Mucoromycota</taxon>
        <taxon>Glomeromycotina</taxon>
        <taxon>Glomeromycetes</taxon>
        <taxon>Archaeosporales</taxon>
        <taxon>Ambisporaceae</taxon>
        <taxon>Ambispora</taxon>
    </lineage>
</organism>
<evidence type="ECO:0000256" key="2">
    <source>
        <dbReference type="ARBA" id="ARBA00010462"/>
    </source>
</evidence>
<comment type="subcellular location">
    <subcellularLocation>
        <location evidence="1 7">Nucleus</location>
    </subcellularLocation>
</comment>
<sequence length="254" mass="27845">MLEARPNNAGLIKKIVTCINELVSEANLDVTESGISLQAMDSSHIALVSLLLSKEGFDPYRCDRGFTLGVNLASLSRILSCAGDEDAITFTCDDTADVMNLKFESRDGNKVSEYELKLMDIDQEHLAIPNQEYPCVVSLPSIKIFVTKGGIKFSTSGETTKGNVTLKSTVSEDNEIISLNVKKPVENEFALKCLLQFSKSQKLSDHVTLYLANDLPAMVEYNLEAAGYVKYFLAPKLNEGGDGDEEQAVDEDED</sequence>
<dbReference type="Pfam" id="PF00705">
    <property type="entry name" value="PCNA_N"/>
    <property type="match status" value="1"/>
</dbReference>
<evidence type="ECO:0000259" key="10">
    <source>
        <dbReference type="Pfam" id="PF02747"/>
    </source>
</evidence>
<evidence type="ECO:0000256" key="3">
    <source>
        <dbReference type="ARBA" id="ARBA00022705"/>
    </source>
</evidence>
<dbReference type="Gene3D" id="3.70.10.10">
    <property type="match status" value="1"/>
</dbReference>
<evidence type="ECO:0000256" key="4">
    <source>
        <dbReference type="ARBA" id="ARBA00023125"/>
    </source>
</evidence>
<dbReference type="GO" id="GO:0003677">
    <property type="term" value="F:DNA binding"/>
    <property type="evidence" value="ECO:0007669"/>
    <property type="project" value="UniProtKB-KW"/>
</dbReference>
<dbReference type="FunFam" id="3.10.150.10:FF:000006">
    <property type="entry name" value="Proliferating cell nuclear antigen"/>
    <property type="match status" value="1"/>
</dbReference>
<evidence type="ECO:0000256" key="5">
    <source>
        <dbReference type="ARBA" id="ARBA00023242"/>
    </source>
</evidence>
<dbReference type="Gene3D" id="3.10.150.10">
    <property type="entry name" value="DNA Polymerase III, subunit A, domain 2"/>
    <property type="match status" value="1"/>
</dbReference>
<reference evidence="11" key="1">
    <citation type="submission" date="2021-06" db="EMBL/GenBank/DDBJ databases">
        <authorList>
            <person name="Kallberg Y."/>
            <person name="Tangrot J."/>
            <person name="Rosling A."/>
        </authorList>
    </citation>
    <scope>NUCLEOTIDE SEQUENCE</scope>
    <source>
        <strain evidence="11">MT106</strain>
    </source>
</reference>
<evidence type="ECO:0000256" key="6">
    <source>
        <dbReference type="ARBA" id="ARBA00054163"/>
    </source>
</evidence>
<comment type="function">
    <text evidence="6">This protein is an auxiliary protein of DNA polymerase delta and is involved in the control of eukaryotic DNA replication by increasing the polymerase's processibility during elongation of the leading strand. Involved in DNA repair.</text>
</comment>
<keyword evidence="12" id="KW-1185">Reference proteome</keyword>
<dbReference type="PROSITE" id="PS01251">
    <property type="entry name" value="PCNA_1"/>
    <property type="match status" value="1"/>
</dbReference>
<accession>A0A9N9GUT7</accession>
<dbReference type="PANTHER" id="PTHR11352:SF0">
    <property type="entry name" value="PROLIFERATING CELL NUCLEAR ANTIGEN"/>
    <property type="match status" value="1"/>
</dbReference>
<dbReference type="InterPro" id="IPR022648">
    <property type="entry name" value="Pr_cel_nuc_antig_N"/>
</dbReference>
<evidence type="ECO:0000256" key="1">
    <source>
        <dbReference type="ARBA" id="ARBA00004123"/>
    </source>
</evidence>
<dbReference type="AlphaFoldDB" id="A0A9N9GUT7"/>
<feature type="domain" description="Proliferating cell nuclear antigen PCNA N-terminal" evidence="9">
    <location>
        <begin position="1"/>
        <end position="124"/>
    </location>
</feature>
<dbReference type="GO" id="GO:0006275">
    <property type="term" value="P:regulation of DNA replication"/>
    <property type="evidence" value="ECO:0007669"/>
    <property type="project" value="InterPro"/>
</dbReference>
<keyword evidence="4 8" id="KW-0238">DNA-binding</keyword>
<evidence type="ECO:0000259" key="9">
    <source>
        <dbReference type="Pfam" id="PF00705"/>
    </source>
</evidence>
<dbReference type="Proteomes" id="UP000789831">
    <property type="component" value="Unassembled WGS sequence"/>
</dbReference>
<dbReference type="InterPro" id="IPR022659">
    <property type="entry name" value="Pr_cel_nuc_antig_CS"/>
</dbReference>
<name>A0A9N9GUT7_9GLOM</name>
<keyword evidence="3 8" id="KW-0235">DNA replication</keyword>
<keyword evidence="5 7" id="KW-0539">Nucleus</keyword>
<dbReference type="SUPFAM" id="SSF55979">
    <property type="entry name" value="DNA clamp"/>
    <property type="match status" value="2"/>
</dbReference>
<comment type="similarity">
    <text evidence="2 8">Belongs to the PCNA family.</text>
</comment>
<dbReference type="PANTHER" id="PTHR11352">
    <property type="entry name" value="PROLIFERATING CELL NUCLEAR ANTIGEN"/>
    <property type="match status" value="1"/>
</dbReference>
<dbReference type="GO" id="GO:0006272">
    <property type="term" value="P:leading strand elongation"/>
    <property type="evidence" value="ECO:0007669"/>
    <property type="project" value="TreeGrafter"/>
</dbReference>
<dbReference type="EMBL" id="CAJVPL010003137">
    <property type="protein sequence ID" value="CAG8626903.1"/>
    <property type="molecule type" value="Genomic_DNA"/>
</dbReference>
<dbReference type="OrthoDB" id="534348at2759"/>
<evidence type="ECO:0000313" key="12">
    <source>
        <dbReference type="Proteomes" id="UP000789831"/>
    </source>
</evidence>
<evidence type="ECO:0000256" key="8">
    <source>
        <dbReference type="RuleBase" id="RU003671"/>
    </source>
</evidence>
<dbReference type="NCBIfam" id="TIGR00590">
    <property type="entry name" value="pcna"/>
    <property type="match status" value="1"/>
</dbReference>
<evidence type="ECO:0000313" key="11">
    <source>
        <dbReference type="EMBL" id="CAG8626903.1"/>
    </source>
</evidence>
<dbReference type="PRINTS" id="PR00339">
    <property type="entry name" value="PCNACYCLIN"/>
</dbReference>
<dbReference type="HAMAP" id="MF_00317">
    <property type="entry name" value="DNApol_clamp_arch"/>
    <property type="match status" value="1"/>
</dbReference>
<protein>
    <recommendedName>
        <fullName evidence="7">DNA sliding clamp PCNA</fullName>
    </recommendedName>
</protein>
<comment type="function">
    <text evidence="7">This protein is an auxiliary protein of DNA polymerase delta and is involved in the control of eukaryotic DNA replication by increasing the polymerase's processivity during elongation of the leading strand.</text>
</comment>